<name>A0A0F9J3Q2_9ZZZZ</name>
<evidence type="ECO:0000313" key="1">
    <source>
        <dbReference type="EMBL" id="KKM00576.1"/>
    </source>
</evidence>
<dbReference type="Pfam" id="PF21810">
    <property type="entry name" value="DUF6880"/>
    <property type="match status" value="1"/>
</dbReference>
<protein>
    <submittedName>
        <fullName evidence="1">Uncharacterized protein</fullName>
    </submittedName>
</protein>
<dbReference type="InterPro" id="IPR049245">
    <property type="entry name" value="DUF6880"/>
</dbReference>
<dbReference type="EMBL" id="LAZR01017402">
    <property type="protein sequence ID" value="KKM00576.1"/>
    <property type="molecule type" value="Genomic_DNA"/>
</dbReference>
<dbReference type="AlphaFoldDB" id="A0A0F9J3Q2"/>
<feature type="non-terminal residue" evidence="1">
    <location>
        <position position="1"/>
    </location>
</feature>
<organism evidence="1">
    <name type="scientific">marine sediment metagenome</name>
    <dbReference type="NCBI Taxonomy" id="412755"/>
    <lineage>
        <taxon>unclassified sequences</taxon>
        <taxon>metagenomes</taxon>
        <taxon>ecological metagenomes</taxon>
    </lineage>
</organism>
<proteinExistence type="predicted"/>
<sequence length="468" mass="51434">FQMASKTTLNAKNLETLGAARLADLLIEISTGSAVAKRRLRLELAGAQSPKEAGRAVAKRLISIARARSFVNWQNRKPLVTDLQSQLRAIKEQIAPADPAEALALAWRFMQVATPLFERCDDSSGIVIGVFHDACAFLGEIALAAGTPTESLADAAITALRDNGYGQYDGLIAILTPALGEEGLVHLKQRIETLAATPVPVPPKGEWEAVGYGSGGATYAHQMEERSRQSVVEMALKDIADAMGDVDAFIAQYDAKTRKVPQVAAKIATRLLAVGRAGDALGFIERADIGKNSWVPREWQDSRLEVLEALDRKDEAQTFRWSCFESTLESDYLRDFLKRLPDHAAAHPNLLPALGFFLEWPSPDRAARLLIDRHDEINGDRYELLVPAADALSERFPLAATLALRSMIDFTLSKARSKRYGYAAQHLAECNVLAGQIEDFGTFEAHATYVERLKRDHGRKTGFWGHFA</sequence>
<reference evidence="1" key="1">
    <citation type="journal article" date="2015" name="Nature">
        <title>Complex archaea that bridge the gap between prokaryotes and eukaryotes.</title>
        <authorList>
            <person name="Spang A."/>
            <person name="Saw J.H."/>
            <person name="Jorgensen S.L."/>
            <person name="Zaremba-Niedzwiedzka K."/>
            <person name="Martijn J."/>
            <person name="Lind A.E."/>
            <person name="van Eijk R."/>
            <person name="Schleper C."/>
            <person name="Guy L."/>
            <person name="Ettema T.J."/>
        </authorList>
    </citation>
    <scope>NUCLEOTIDE SEQUENCE</scope>
</reference>
<comment type="caution">
    <text evidence="1">The sequence shown here is derived from an EMBL/GenBank/DDBJ whole genome shotgun (WGS) entry which is preliminary data.</text>
</comment>
<accession>A0A0F9J3Q2</accession>
<gene>
    <name evidence="1" type="ORF">LCGC14_1803070</name>
</gene>